<protein>
    <submittedName>
        <fullName evidence="2">Uncharacterized protein</fullName>
    </submittedName>
</protein>
<organism evidence="2 3">
    <name type="scientific">Potamilus streckersoni</name>
    <dbReference type="NCBI Taxonomy" id="2493646"/>
    <lineage>
        <taxon>Eukaryota</taxon>
        <taxon>Metazoa</taxon>
        <taxon>Spiralia</taxon>
        <taxon>Lophotrochozoa</taxon>
        <taxon>Mollusca</taxon>
        <taxon>Bivalvia</taxon>
        <taxon>Autobranchia</taxon>
        <taxon>Heteroconchia</taxon>
        <taxon>Palaeoheterodonta</taxon>
        <taxon>Unionida</taxon>
        <taxon>Unionoidea</taxon>
        <taxon>Unionidae</taxon>
        <taxon>Ambleminae</taxon>
        <taxon>Lampsilini</taxon>
        <taxon>Potamilus</taxon>
    </lineage>
</organism>
<gene>
    <name evidence="2" type="ORF">CHS0354_015286</name>
</gene>
<keyword evidence="3" id="KW-1185">Reference proteome</keyword>
<dbReference type="Proteomes" id="UP001195483">
    <property type="component" value="Unassembled WGS sequence"/>
</dbReference>
<sequence>MTDKPSSDETYKAAQVLQKLLQEHDATGSRNPNSTLQHEKDQANSTTLTPVNAPKQVPQHVSQIPAQVLGQNTRIIYVRPSPQPGTSGQILLECSDVTKSIGIVGGGTLTPEAIAKIVAANAAKFVA</sequence>
<accession>A0AAE0S007</accession>
<name>A0AAE0S007_9BIVA</name>
<dbReference type="EMBL" id="JAEAOA010000947">
    <property type="protein sequence ID" value="KAK3582761.1"/>
    <property type="molecule type" value="Genomic_DNA"/>
</dbReference>
<dbReference type="AlphaFoldDB" id="A0AAE0S007"/>
<feature type="region of interest" description="Disordered" evidence="1">
    <location>
        <begin position="21"/>
        <end position="60"/>
    </location>
</feature>
<reference evidence="2" key="2">
    <citation type="journal article" date="2021" name="Genome Biol. Evol.">
        <title>Developing a high-quality reference genome for a parasitic bivalve with doubly uniparental inheritance (Bivalvia: Unionida).</title>
        <authorList>
            <person name="Smith C.H."/>
        </authorList>
    </citation>
    <scope>NUCLEOTIDE SEQUENCE</scope>
    <source>
        <strain evidence="2">CHS0354</strain>
        <tissue evidence="2">Mantle</tissue>
    </source>
</reference>
<comment type="caution">
    <text evidence="2">The sequence shown here is derived from an EMBL/GenBank/DDBJ whole genome shotgun (WGS) entry which is preliminary data.</text>
</comment>
<proteinExistence type="predicted"/>
<reference evidence="2" key="3">
    <citation type="submission" date="2023-05" db="EMBL/GenBank/DDBJ databases">
        <authorList>
            <person name="Smith C.H."/>
        </authorList>
    </citation>
    <scope>NUCLEOTIDE SEQUENCE</scope>
    <source>
        <strain evidence="2">CHS0354</strain>
        <tissue evidence="2">Mantle</tissue>
    </source>
</reference>
<reference evidence="2" key="1">
    <citation type="journal article" date="2021" name="Genome Biol. Evol.">
        <title>A High-Quality Reference Genome for a Parasitic Bivalve with Doubly Uniparental Inheritance (Bivalvia: Unionida).</title>
        <authorList>
            <person name="Smith C.H."/>
        </authorList>
    </citation>
    <scope>NUCLEOTIDE SEQUENCE</scope>
    <source>
        <strain evidence="2">CHS0354</strain>
    </source>
</reference>
<evidence type="ECO:0000313" key="3">
    <source>
        <dbReference type="Proteomes" id="UP001195483"/>
    </source>
</evidence>
<evidence type="ECO:0000256" key="1">
    <source>
        <dbReference type="SAM" id="MobiDB-lite"/>
    </source>
</evidence>
<evidence type="ECO:0000313" key="2">
    <source>
        <dbReference type="EMBL" id="KAK3582761.1"/>
    </source>
</evidence>